<dbReference type="OrthoDB" id="2556122at2759"/>
<feature type="transmembrane region" description="Helical" evidence="2">
    <location>
        <begin position="255"/>
        <end position="273"/>
    </location>
</feature>
<dbReference type="GO" id="GO:0005783">
    <property type="term" value="C:endoplasmic reticulum"/>
    <property type="evidence" value="ECO:0007669"/>
    <property type="project" value="TreeGrafter"/>
</dbReference>
<feature type="region of interest" description="Disordered" evidence="1">
    <location>
        <begin position="1"/>
        <end position="46"/>
    </location>
</feature>
<dbReference type="VEuPathDB" id="FungiDB:jhhlp_001073"/>
<keyword evidence="2" id="KW-0472">Membrane</keyword>
<feature type="region of interest" description="Disordered" evidence="1">
    <location>
        <begin position="101"/>
        <end position="144"/>
    </location>
</feature>
<dbReference type="STRING" id="41688.A0A2N3NH64"/>
<comment type="caution">
    <text evidence="4">The sequence shown here is derived from an EMBL/GenBank/DDBJ whole genome shotgun (WGS) entry which is preliminary data.</text>
</comment>
<evidence type="ECO:0000313" key="5">
    <source>
        <dbReference type="Proteomes" id="UP000233524"/>
    </source>
</evidence>
<gene>
    <name evidence="4" type="ORF">jhhlp_001073</name>
</gene>
<feature type="domain" description="DSC E3 ubiquitin ligase complex subunit 3 C-terminal" evidence="3">
    <location>
        <begin position="142"/>
        <end position="271"/>
    </location>
</feature>
<dbReference type="InterPro" id="IPR025390">
    <property type="entry name" value="Dsc3_C"/>
</dbReference>
<evidence type="ECO:0000313" key="4">
    <source>
        <dbReference type="EMBL" id="PKS11780.1"/>
    </source>
</evidence>
<organism evidence="4 5">
    <name type="scientific">Lomentospora prolificans</name>
    <dbReference type="NCBI Taxonomy" id="41688"/>
    <lineage>
        <taxon>Eukaryota</taxon>
        <taxon>Fungi</taxon>
        <taxon>Dikarya</taxon>
        <taxon>Ascomycota</taxon>
        <taxon>Pezizomycotina</taxon>
        <taxon>Sordariomycetes</taxon>
        <taxon>Hypocreomycetidae</taxon>
        <taxon>Microascales</taxon>
        <taxon>Microascaceae</taxon>
        <taxon>Lomentospora</taxon>
    </lineage>
</organism>
<sequence length="278" mass="30033">MMDPPPLLLTIRFSASHPDLPSTSPHHARSPPSNSSSAPPPRPLPRRLRFIHQGRILTPDSLSLSAALDPRGKGKAPLSERIFLNCSIGDVLSQHEIDEEARQAKLPPSDATGSSAGNPARQGGRAATHREQQQQPQGPRRRGFDRLLDAGFSAAEVNQLRLQFRSIHEARHTPDTMPGEDTLRDMEDAWIDDHGAGQAAEDAVGDDGAAGMGGNAIGDVLDVFLQGIVVGFFLPMASLSWLLREEGMWSKRRQVAVLFGVIVSVIIGLFKAISGDIE</sequence>
<dbReference type="GO" id="GO:0044695">
    <property type="term" value="C:Dsc E3 ubiquitin ligase complex"/>
    <property type="evidence" value="ECO:0007669"/>
    <property type="project" value="InterPro"/>
</dbReference>
<dbReference type="AlphaFoldDB" id="A0A2N3NH64"/>
<accession>A0A2N3NH64</accession>
<dbReference type="PANTHER" id="PTHR28049:SF1">
    <property type="entry name" value="DSC E3 UBIQUITIN LIGASE COMPLEX SUBUNIT 3"/>
    <property type="match status" value="1"/>
</dbReference>
<evidence type="ECO:0000256" key="2">
    <source>
        <dbReference type="SAM" id="Phobius"/>
    </source>
</evidence>
<proteinExistence type="predicted"/>
<dbReference type="Pfam" id="PF13373">
    <property type="entry name" value="Dsc3_C"/>
    <property type="match status" value="1"/>
</dbReference>
<dbReference type="EMBL" id="NLAX01000004">
    <property type="protein sequence ID" value="PKS11780.1"/>
    <property type="molecule type" value="Genomic_DNA"/>
</dbReference>
<keyword evidence="2" id="KW-1133">Transmembrane helix</keyword>
<feature type="transmembrane region" description="Helical" evidence="2">
    <location>
        <begin position="223"/>
        <end position="243"/>
    </location>
</feature>
<dbReference type="Proteomes" id="UP000233524">
    <property type="component" value="Unassembled WGS sequence"/>
</dbReference>
<dbReference type="PANTHER" id="PTHR28049">
    <property type="entry name" value="TRANSMEMBRANE PROTEIN YOR223W"/>
    <property type="match status" value="1"/>
</dbReference>
<dbReference type="InParanoid" id="A0A2N3NH64"/>
<evidence type="ECO:0000256" key="1">
    <source>
        <dbReference type="SAM" id="MobiDB-lite"/>
    </source>
</evidence>
<dbReference type="FunCoup" id="A0A2N3NH64">
    <property type="interactions" value="10"/>
</dbReference>
<keyword evidence="2" id="KW-0812">Transmembrane</keyword>
<keyword evidence="5" id="KW-1185">Reference proteome</keyword>
<protein>
    <recommendedName>
        <fullName evidence="3">DSC E3 ubiquitin ligase complex subunit 3 C-terminal domain-containing protein</fullName>
    </recommendedName>
</protein>
<evidence type="ECO:0000259" key="3">
    <source>
        <dbReference type="Pfam" id="PF13373"/>
    </source>
</evidence>
<name>A0A2N3NH64_9PEZI</name>
<reference evidence="4 5" key="1">
    <citation type="journal article" date="2017" name="G3 (Bethesda)">
        <title>First Draft Genome Sequence of the Pathogenic Fungus Lomentospora prolificans (Formerly Scedosporium prolificans).</title>
        <authorList>
            <person name="Luo R."/>
            <person name="Zimin A."/>
            <person name="Workman R."/>
            <person name="Fan Y."/>
            <person name="Pertea G."/>
            <person name="Grossman N."/>
            <person name="Wear M.P."/>
            <person name="Jia B."/>
            <person name="Miller H."/>
            <person name="Casadevall A."/>
            <person name="Timp W."/>
            <person name="Zhang S.X."/>
            <person name="Salzberg S.L."/>
        </authorList>
    </citation>
    <scope>NUCLEOTIDE SEQUENCE [LARGE SCALE GENOMIC DNA]</scope>
    <source>
        <strain evidence="4 5">JHH-5317</strain>
    </source>
</reference>
<dbReference type="InterPro" id="IPR045226">
    <property type="entry name" value="Dsc3"/>
</dbReference>